<evidence type="ECO:0000313" key="2">
    <source>
        <dbReference type="EMBL" id="ABK72278.1"/>
    </source>
</evidence>
<protein>
    <submittedName>
        <fullName evidence="2">Uncharacterized protein</fullName>
    </submittedName>
</protein>
<dbReference type="AlphaFoldDB" id="A0R055"/>
<dbReference type="KEGG" id="msm:MSMEG_4266"/>
<proteinExistence type="predicted"/>
<accession>A0R055</accession>
<evidence type="ECO:0000313" key="3">
    <source>
        <dbReference type="Proteomes" id="UP000000757"/>
    </source>
</evidence>
<sequence>MGFGPLIYAYPSRLLHRHLRRPRTARIRQCPGNITQPAPPMRSTVPGVE</sequence>
<dbReference type="STRING" id="246196.MSMEG_4266"/>
<reference evidence="2 3" key="1">
    <citation type="submission" date="2006-10" db="EMBL/GenBank/DDBJ databases">
        <authorList>
            <person name="Fleischmann R.D."/>
            <person name="Dodson R.J."/>
            <person name="Haft D.H."/>
            <person name="Merkel J.S."/>
            <person name="Nelson W.C."/>
            <person name="Fraser C.M."/>
        </authorList>
    </citation>
    <scope>NUCLEOTIDE SEQUENCE [LARGE SCALE GENOMIC DNA]</scope>
    <source>
        <strain evidence="3">ATCC 700084 / mc(2)155</strain>
    </source>
</reference>
<name>A0R055_MYCS2</name>
<dbReference type="EMBL" id="CP000480">
    <property type="protein sequence ID" value="ABK72278.1"/>
    <property type="molecule type" value="Genomic_DNA"/>
</dbReference>
<feature type="region of interest" description="Disordered" evidence="1">
    <location>
        <begin position="30"/>
        <end position="49"/>
    </location>
</feature>
<organism evidence="2 3">
    <name type="scientific">Mycolicibacterium smegmatis (strain ATCC 700084 / mc(2)155)</name>
    <name type="common">Mycobacterium smegmatis</name>
    <dbReference type="NCBI Taxonomy" id="246196"/>
    <lineage>
        <taxon>Bacteria</taxon>
        <taxon>Bacillati</taxon>
        <taxon>Actinomycetota</taxon>
        <taxon>Actinomycetes</taxon>
        <taxon>Mycobacteriales</taxon>
        <taxon>Mycobacteriaceae</taxon>
        <taxon>Mycolicibacterium</taxon>
    </lineage>
</organism>
<dbReference type="Proteomes" id="UP000000757">
    <property type="component" value="Chromosome"/>
</dbReference>
<keyword evidence="3" id="KW-1185">Reference proteome</keyword>
<evidence type="ECO:0000256" key="1">
    <source>
        <dbReference type="SAM" id="MobiDB-lite"/>
    </source>
</evidence>
<gene>
    <name evidence="2" type="ordered locus">MSMEG_4266</name>
</gene>